<feature type="signal peptide" evidence="6">
    <location>
        <begin position="1"/>
        <end position="21"/>
    </location>
</feature>
<keyword evidence="5" id="KW-0998">Cell outer membrane</keyword>
<keyword evidence="4" id="KW-0472">Membrane</keyword>
<sequence>MKLKTYITLAFISLFTLPACNKYLDVVPKAKTVIASTEDYYKLVSFSARGYYTGNFTYLSDDFWIRESYVIGLPKNMDIINFTFDEQANRPDYLTSSSYYNQIYAYINRWNMVLTLIDDTNGDASMKTLAKAEAKVLRAFDYFMLINVYSKSYDPATAATDGGVIIMDKYDLEAKKAKSSVEEVYKFIQKDLDEALPYLQEKPLDVYHPSLAFAYALKTKVHLFKREYAQAKAAAQKSLGYNGQIFDLVKYTAQGGPNVLSVPAADNPEVLSYAYVSGVTEMNFAYTNLMSPELKSLFNTTDSRYNLFFTSGPNANIDAGSGTAYWNVPYTKFFYPTVGMKTTEVYLMLAEIYAREGNYTEAMNIINNLRSKRITNPAQAQLAVPATTKATMDIIIQERRKELMFGVNRFFDLKRFNLEPDYAKTLVHTFPIVNKTVPQVTYTLKPNSRMYIIPFAQDVLKLNPLLTLNTNETIPFR</sequence>
<evidence type="ECO:0000256" key="1">
    <source>
        <dbReference type="ARBA" id="ARBA00004442"/>
    </source>
</evidence>
<evidence type="ECO:0000256" key="6">
    <source>
        <dbReference type="SAM" id="SignalP"/>
    </source>
</evidence>
<dbReference type="GO" id="GO:0009279">
    <property type="term" value="C:cell outer membrane"/>
    <property type="evidence" value="ECO:0007669"/>
    <property type="project" value="UniProtKB-SubCell"/>
</dbReference>
<protein>
    <submittedName>
        <fullName evidence="9">RagB/SusD family nutrient uptake outer membrane protein</fullName>
    </submittedName>
</protein>
<evidence type="ECO:0000256" key="4">
    <source>
        <dbReference type="ARBA" id="ARBA00023136"/>
    </source>
</evidence>
<dbReference type="InterPro" id="IPR011990">
    <property type="entry name" value="TPR-like_helical_dom_sf"/>
</dbReference>
<name>A0A6I4IB31_9SPHI</name>
<dbReference type="InterPro" id="IPR012944">
    <property type="entry name" value="SusD_RagB_dom"/>
</dbReference>
<keyword evidence="10" id="KW-1185">Reference proteome</keyword>
<dbReference type="EMBL" id="WQLA01000002">
    <property type="protein sequence ID" value="MVN90629.1"/>
    <property type="molecule type" value="Genomic_DNA"/>
</dbReference>
<dbReference type="Proteomes" id="UP000434850">
    <property type="component" value="Unassembled WGS sequence"/>
</dbReference>
<comment type="similarity">
    <text evidence="2">Belongs to the SusD family.</text>
</comment>
<comment type="subcellular location">
    <subcellularLocation>
        <location evidence="1">Cell outer membrane</location>
    </subcellularLocation>
</comment>
<proteinExistence type="inferred from homology"/>
<feature type="chain" id="PRO_5026323523" evidence="6">
    <location>
        <begin position="22"/>
        <end position="477"/>
    </location>
</feature>
<evidence type="ECO:0000259" key="8">
    <source>
        <dbReference type="Pfam" id="PF14322"/>
    </source>
</evidence>
<dbReference type="AlphaFoldDB" id="A0A6I4IB31"/>
<organism evidence="9 10">
    <name type="scientific">Mucilaginibacter aquatilis</name>
    <dbReference type="NCBI Taxonomy" id="1517760"/>
    <lineage>
        <taxon>Bacteria</taxon>
        <taxon>Pseudomonadati</taxon>
        <taxon>Bacteroidota</taxon>
        <taxon>Sphingobacteriia</taxon>
        <taxon>Sphingobacteriales</taxon>
        <taxon>Sphingobacteriaceae</taxon>
        <taxon>Mucilaginibacter</taxon>
    </lineage>
</organism>
<dbReference type="SUPFAM" id="SSF48452">
    <property type="entry name" value="TPR-like"/>
    <property type="match status" value="1"/>
</dbReference>
<feature type="domain" description="SusD-like N-terminal" evidence="8">
    <location>
        <begin position="86"/>
        <end position="223"/>
    </location>
</feature>
<evidence type="ECO:0000256" key="2">
    <source>
        <dbReference type="ARBA" id="ARBA00006275"/>
    </source>
</evidence>
<dbReference type="RefSeq" id="WP_157540404.1">
    <property type="nucleotide sequence ID" value="NZ_WQLA01000002.1"/>
</dbReference>
<dbReference type="InterPro" id="IPR033985">
    <property type="entry name" value="SusD-like_N"/>
</dbReference>
<evidence type="ECO:0000313" key="10">
    <source>
        <dbReference type="Proteomes" id="UP000434850"/>
    </source>
</evidence>
<feature type="domain" description="RagB/SusD" evidence="7">
    <location>
        <begin position="340"/>
        <end position="469"/>
    </location>
</feature>
<accession>A0A6I4IB31</accession>
<dbReference type="Pfam" id="PF14322">
    <property type="entry name" value="SusD-like_3"/>
    <property type="match status" value="1"/>
</dbReference>
<evidence type="ECO:0000256" key="5">
    <source>
        <dbReference type="ARBA" id="ARBA00023237"/>
    </source>
</evidence>
<comment type="caution">
    <text evidence="9">The sequence shown here is derived from an EMBL/GenBank/DDBJ whole genome shotgun (WGS) entry which is preliminary data.</text>
</comment>
<evidence type="ECO:0000259" key="7">
    <source>
        <dbReference type="Pfam" id="PF07980"/>
    </source>
</evidence>
<reference evidence="9 10" key="1">
    <citation type="submission" date="2019-12" db="EMBL/GenBank/DDBJ databases">
        <title>Mucilaginibacter sp. HME9299 genome sequencing and assembly.</title>
        <authorList>
            <person name="Kang H."/>
            <person name="Kim H."/>
            <person name="Joh K."/>
        </authorList>
    </citation>
    <scope>NUCLEOTIDE SEQUENCE [LARGE SCALE GENOMIC DNA]</scope>
    <source>
        <strain evidence="9 10">HME9299</strain>
    </source>
</reference>
<keyword evidence="3 6" id="KW-0732">Signal</keyword>
<dbReference type="Gene3D" id="1.25.40.390">
    <property type="match status" value="1"/>
</dbReference>
<dbReference type="OrthoDB" id="629561at2"/>
<evidence type="ECO:0000256" key="3">
    <source>
        <dbReference type="ARBA" id="ARBA00022729"/>
    </source>
</evidence>
<dbReference type="Pfam" id="PF07980">
    <property type="entry name" value="SusD_RagB"/>
    <property type="match status" value="1"/>
</dbReference>
<evidence type="ECO:0000313" key="9">
    <source>
        <dbReference type="EMBL" id="MVN90629.1"/>
    </source>
</evidence>
<gene>
    <name evidence="9" type="ORF">GO816_05775</name>
</gene>